<comment type="similarity">
    <text evidence="1">Belongs to the peptidase C48 family.</text>
</comment>
<feature type="region of interest" description="Disordered" evidence="4">
    <location>
        <begin position="313"/>
        <end position="436"/>
    </location>
</feature>
<proteinExistence type="inferred from homology"/>
<evidence type="ECO:0000256" key="3">
    <source>
        <dbReference type="ARBA" id="ARBA00022801"/>
    </source>
</evidence>
<dbReference type="EMBL" id="JACAZH010000018">
    <property type="protein sequence ID" value="KAF7346851.1"/>
    <property type="molecule type" value="Genomic_DNA"/>
</dbReference>
<reference evidence="6" key="1">
    <citation type="submission" date="2020-05" db="EMBL/GenBank/DDBJ databases">
        <title>Mycena genomes resolve the evolution of fungal bioluminescence.</title>
        <authorList>
            <person name="Tsai I.J."/>
        </authorList>
    </citation>
    <scope>NUCLEOTIDE SEQUENCE</scope>
    <source>
        <strain evidence="6">160909Yilan</strain>
    </source>
</reference>
<dbReference type="Proteomes" id="UP000623467">
    <property type="component" value="Unassembled WGS sequence"/>
</dbReference>
<feature type="domain" description="Ubiquitin-like protease family profile" evidence="5">
    <location>
        <begin position="78"/>
        <end position="253"/>
    </location>
</feature>
<comment type="caution">
    <text evidence="6">The sequence shown here is derived from an EMBL/GenBank/DDBJ whole genome shotgun (WGS) entry which is preliminary data.</text>
</comment>
<dbReference type="GO" id="GO:0006508">
    <property type="term" value="P:proteolysis"/>
    <property type="evidence" value="ECO:0007669"/>
    <property type="project" value="UniProtKB-KW"/>
</dbReference>
<dbReference type="InterPro" id="IPR038765">
    <property type="entry name" value="Papain-like_cys_pep_sf"/>
</dbReference>
<evidence type="ECO:0000256" key="1">
    <source>
        <dbReference type="ARBA" id="ARBA00005234"/>
    </source>
</evidence>
<dbReference type="SUPFAM" id="SSF54001">
    <property type="entry name" value="Cysteine proteinases"/>
    <property type="match status" value="1"/>
</dbReference>
<accession>A0A8H6XUX7</accession>
<evidence type="ECO:0000313" key="6">
    <source>
        <dbReference type="EMBL" id="KAF7346851.1"/>
    </source>
</evidence>
<feature type="compositionally biased region" description="Polar residues" evidence="4">
    <location>
        <begin position="328"/>
        <end position="348"/>
    </location>
</feature>
<sequence length="1640" mass="181444">MSISQLLLTDLPCMSDDVDEMDLDFEFFAFTEPTKDIEDLLPYLAIPTRTMLVTMNSTLGQAWFDGKKSWHGHLTGFGDIEITRLTTLFSSQYLGTGIVDALAGLLAFRLHLSDDTISKNTIIVDTNFASFLEMLLPIVDGAATGPIRTSRGGQRYLQKYGAWSRDTEHRHLYLVLYRPPEHWTACSVDFQDRTIRYGDSLGWKRPKEFVDALQFWLRDNGHSNFTITDDLPCAKQTDGFNCPIIAVNTIAHNVFGDQLWTAQNAKAMRMEAFCAIVKHASVSGKGKQPASPEDQTDWAENLLAVNPDFNDAFVTPPVAPSKDVQATVAPQSNSENSGSSTQETSAPASESRGTKRRAQEIEDAMSRSETERKSKIAKTGKTEQPARSVHPFFASKSTLLADGGPSKSKPVKGTKTSNKKQKSTPQPQPVDPSIGLSKSATCARKLRMQAQSGEFQPSAAKTASFREKIREIDPDAGFEANSKEVQCSGCQQWRKMKEPYNTSRFSDHWKICKGAPPPAPLDDKARTIQEFSLVSNPAKPKKSIVPAKISMPCPGLTSAFDEKIGHYLARTGSHGGGGRAVAHYSEKLFKKEFQDLDEQQKELVYTAQRHDHTWRNDVTEGIMASFSVSCLKTVELFAKCKGLEGLFSEDNDFTLERRFAEHVVAGNFKKDTVFTGIIQAKVLAKDREIKGKGRQNFKHNEDLDAIFSLIYSISPRAYREIANHIPLRSERSIKQKISSAPRFPIGIQDETYGYAEQYCKDYRYPLGGPLSLSVDDTKLHAALRPLYNGPLGKWFIVGTTGEAIEVPNAEVLNDTLDRMEKTAELGKKLRLWVIQIPLPGVPPLALAIKAIGSKVNGATLAEWQISLMRGLITRGFRITSSGGDGASVERECQRLTAVASRVIECRIKHPDGPTYPDIIVALQELDGNVWVEIQDAKHGRKTFRNNALSGARGLVLGDAVVYFGQIYELAMKPDSPMYPRDVKETRDRMDDPAAARLFSADTLAQAAEDPEKNLGLVIYLLVFGDFIDAYQCRTLSHHERAKIAIRTHLFLQTWRTFLRKAGYPESRHFISKEAFSISEILVNGILGLILIHRDHLTTPTPLLPWFNASEPNEHVFAGLRDISKDFTFQEAILIVPKLRAKMQASVRTRIDPAVYKKQASGYCHTYFSSENINFGLLGQYPTDVELSLAYKIAAEENDCLWALLGIHPDQINAAPDPGIAPQPAPDPAFEHLYLNEDDLTVEEQITEPTAAEQVQKIIDNLHSTTGLSRAEDEELDACVMASVALSLDELARIEDLPDSHPEQYAEIQRDIALAMATQPTAFAALLQGMVNASLSKSADSLDHPPSSQPLIDVSSTDLEPLVALRREHQTEEERMGVRTYRASGTYTVPKTGVVKELTPRQKLAQAMGAIVKRDHQQGLSAGLNRQVRWKNDSTALPPPAKTGNAANAEVTAAGRAAENIRRRRTIFGKLKCSSTVAEAGIGINSVLKNGSYGFVQSGSDIVLARVVTMYTKGGGKAGPHAIAHRCENIGTLSYLFVQTYEHAFRRQFKNTRRADLALGTINRFAHLPSSSFLALLPVDENIKVFPNHIEIGFRGYSLFNTLIGEKEVLCKAVASLNTVRRKGQKNISLVDVPEDDGIAE</sequence>
<protein>
    <recommendedName>
        <fullName evidence="5">Ubiquitin-like protease family profile domain-containing protein</fullName>
    </recommendedName>
</protein>
<dbReference type="InterPro" id="IPR003653">
    <property type="entry name" value="Peptidase_C48_C"/>
</dbReference>
<dbReference type="GO" id="GO:0019783">
    <property type="term" value="F:ubiquitin-like protein peptidase activity"/>
    <property type="evidence" value="ECO:0007669"/>
    <property type="project" value="UniProtKB-ARBA"/>
</dbReference>
<evidence type="ECO:0000313" key="7">
    <source>
        <dbReference type="Proteomes" id="UP000623467"/>
    </source>
</evidence>
<organism evidence="6 7">
    <name type="scientific">Mycena sanguinolenta</name>
    <dbReference type="NCBI Taxonomy" id="230812"/>
    <lineage>
        <taxon>Eukaryota</taxon>
        <taxon>Fungi</taxon>
        <taxon>Dikarya</taxon>
        <taxon>Basidiomycota</taxon>
        <taxon>Agaricomycotina</taxon>
        <taxon>Agaricomycetes</taxon>
        <taxon>Agaricomycetidae</taxon>
        <taxon>Agaricales</taxon>
        <taxon>Marasmiineae</taxon>
        <taxon>Mycenaceae</taxon>
        <taxon>Mycena</taxon>
    </lineage>
</organism>
<evidence type="ECO:0000259" key="5">
    <source>
        <dbReference type="PROSITE" id="PS50600"/>
    </source>
</evidence>
<dbReference type="Gene3D" id="3.40.395.10">
    <property type="entry name" value="Adenoviral Proteinase, Chain A"/>
    <property type="match status" value="1"/>
</dbReference>
<keyword evidence="7" id="KW-1185">Reference proteome</keyword>
<keyword evidence="3" id="KW-0378">Hydrolase</keyword>
<dbReference type="GO" id="GO:0008234">
    <property type="term" value="F:cysteine-type peptidase activity"/>
    <property type="evidence" value="ECO:0007669"/>
    <property type="project" value="InterPro"/>
</dbReference>
<dbReference type="PROSITE" id="PS50600">
    <property type="entry name" value="ULP_PROTEASE"/>
    <property type="match status" value="1"/>
</dbReference>
<name>A0A8H6XUX7_9AGAR</name>
<feature type="compositionally biased region" description="Basic residues" evidence="4">
    <location>
        <begin position="409"/>
        <end position="422"/>
    </location>
</feature>
<dbReference type="Pfam" id="PF02902">
    <property type="entry name" value="Peptidase_C48"/>
    <property type="match status" value="1"/>
</dbReference>
<evidence type="ECO:0000256" key="4">
    <source>
        <dbReference type="SAM" id="MobiDB-lite"/>
    </source>
</evidence>
<dbReference type="OrthoDB" id="73076at2759"/>
<evidence type="ECO:0000256" key="2">
    <source>
        <dbReference type="ARBA" id="ARBA00022670"/>
    </source>
</evidence>
<feature type="compositionally biased region" description="Basic and acidic residues" evidence="4">
    <location>
        <begin position="357"/>
        <end position="374"/>
    </location>
</feature>
<keyword evidence="2" id="KW-0645">Protease</keyword>
<gene>
    <name evidence="6" type="ORF">MSAN_01824400</name>
</gene>